<feature type="domain" description="HTH lysR-type" evidence="5">
    <location>
        <begin position="1"/>
        <end position="59"/>
    </location>
</feature>
<dbReference type="GO" id="GO:0003677">
    <property type="term" value="F:DNA binding"/>
    <property type="evidence" value="ECO:0007669"/>
    <property type="project" value="UniProtKB-KW"/>
</dbReference>
<dbReference type="Pfam" id="PF03466">
    <property type="entry name" value="LysR_substrate"/>
    <property type="match status" value="1"/>
</dbReference>
<keyword evidence="7" id="KW-1185">Reference proteome</keyword>
<dbReference type="InterPro" id="IPR000847">
    <property type="entry name" value="LysR_HTH_N"/>
</dbReference>
<dbReference type="InterPro" id="IPR005119">
    <property type="entry name" value="LysR_subst-bd"/>
</dbReference>
<evidence type="ECO:0000256" key="2">
    <source>
        <dbReference type="ARBA" id="ARBA00023015"/>
    </source>
</evidence>
<keyword evidence="2" id="KW-0805">Transcription regulation</keyword>
<keyword evidence="4" id="KW-0804">Transcription</keyword>
<protein>
    <submittedName>
        <fullName evidence="6">DNA-binding transcriptional LysR family regulator</fullName>
    </submittedName>
</protein>
<comment type="similarity">
    <text evidence="1">Belongs to the LysR transcriptional regulatory family.</text>
</comment>
<keyword evidence="3 6" id="KW-0238">DNA-binding</keyword>
<dbReference type="InterPro" id="IPR036390">
    <property type="entry name" value="WH_DNA-bd_sf"/>
</dbReference>
<dbReference type="Pfam" id="PF00126">
    <property type="entry name" value="HTH_1"/>
    <property type="match status" value="1"/>
</dbReference>
<dbReference type="Gene3D" id="3.40.190.290">
    <property type="match status" value="1"/>
</dbReference>
<sequence>MDQLTSMQVFRQVVDSGSFALAAQRLDISAPMASKHVAQLEKRLGARLLNRSSRHLSLTEAGQRWYAQSSQALEMLDAAAQEIGQHHQAPRGQLKISAPVWCATPRMAQILASYRARYPEVLVDIHLDNHKIDLATAGYDMALRAATEPAPHLIARPLCEVPFYLVAAPAYLQRTGHPQQPADLMRHAAVVPSYVATGPLQLSQGGRSVPLHLPPALLSDDSNLSLHAVRAGMGIGFLPGWLVDADVAQGQLVRVLPQWSALTVTLYAIYTSRRYLAPKVRSFIDWLSQELAGGGESSPPEKG</sequence>
<dbReference type="InterPro" id="IPR036388">
    <property type="entry name" value="WH-like_DNA-bd_sf"/>
</dbReference>
<dbReference type="PROSITE" id="PS50931">
    <property type="entry name" value="HTH_LYSR"/>
    <property type="match status" value="1"/>
</dbReference>
<dbReference type="InterPro" id="IPR058163">
    <property type="entry name" value="LysR-type_TF_proteobact-type"/>
</dbReference>
<accession>A0ABR6RD50</accession>
<comment type="caution">
    <text evidence="6">The sequence shown here is derived from an EMBL/GenBank/DDBJ whole genome shotgun (WGS) entry which is preliminary data.</text>
</comment>
<reference evidence="6 7" key="1">
    <citation type="submission" date="2020-08" db="EMBL/GenBank/DDBJ databases">
        <title>Functional genomics of gut bacteria from endangered species of beetles.</title>
        <authorList>
            <person name="Carlos-Shanley C."/>
        </authorList>
    </citation>
    <scope>NUCLEOTIDE SEQUENCE [LARGE SCALE GENOMIC DNA]</scope>
    <source>
        <strain evidence="6 7">S00124</strain>
    </source>
</reference>
<dbReference type="EMBL" id="JACHKZ010000005">
    <property type="protein sequence ID" value="MBB6577080.1"/>
    <property type="molecule type" value="Genomic_DNA"/>
</dbReference>
<dbReference type="SUPFAM" id="SSF53850">
    <property type="entry name" value="Periplasmic binding protein-like II"/>
    <property type="match status" value="1"/>
</dbReference>
<evidence type="ECO:0000313" key="6">
    <source>
        <dbReference type="EMBL" id="MBB6577080.1"/>
    </source>
</evidence>
<dbReference type="SUPFAM" id="SSF46785">
    <property type="entry name" value="Winged helix' DNA-binding domain"/>
    <property type="match status" value="1"/>
</dbReference>
<dbReference type="CDD" id="cd08422">
    <property type="entry name" value="PBP2_CrgA_like"/>
    <property type="match status" value="1"/>
</dbReference>
<dbReference type="Gene3D" id="1.10.10.10">
    <property type="entry name" value="Winged helix-like DNA-binding domain superfamily/Winged helix DNA-binding domain"/>
    <property type="match status" value="1"/>
</dbReference>
<proteinExistence type="inferred from homology"/>
<gene>
    <name evidence="6" type="ORF">HNP33_001131</name>
</gene>
<evidence type="ECO:0000259" key="5">
    <source>
        <dbReference type="PROSITE" id="PS50931"/>
    </source>
</evidence>
<dbReference type="RefSeq" id="WP_184706192.1">
    <property type="nucleotide sequence ID" value="NZ_JACHKZ010000005.1"/>
</dbReference>
<organism evidence="6 7">
    <name type="scientific">Comamonas odontotermitis</name>
    <dbReference type="NCBI Taxonomy" id="379895"/>
    <lineage>
        <taxon>Bacteria</taxon>
        <taxon>Pseudomonadati</taxon>
        <taxon>Pseudomonadota</taxon>
        <taxon>Betaproteobacteria</taxon>
        <taxon>Burkholderiales</taxon>
        <taxon>Comamonadaceae</taxon>
        <taxon>Comamonas</taxon>
    </lineage>
</organism>
<dbReference type="PANTHER" id="PTHR30537:SF35">
    <property type="entry name" value="TRANSCRIPTIONAL REGULATORY PROTEIN"/>
    <property type="match status" value="1"/>
</dbReference>
<dbReference type="Proteomes" id="UP000562492">
    <property type="component" value="Unassembled WGS sequence"/>
</dbReference>
<dbReference type="PANTHER" id="PTHR30537">
    <property type="entry name" value="HTH-TYPE TRANSCRIPTIONAL REGULATOR"/>
    <property type="match status" value="1"/>
</dbReference>
<name>A0ABR6RD50_9BURK</name>
<evidence type="ECO:0000256" key="4">
    <source>
        <dbReference type="ARBA" id="ARBA00023163"/>
    </source>
</evidence>
<evidence type="ECO:0000256" key="1">
    <source>
        <dbReference type="ARBA" id="ARBA00009437"/>
    </source>
</evidence>
<evidence type="ECO:0000313" key="7">
    <source>
        <dbReference type="Proteomes" id="UP000562492"/>
    </source>
</evidence>
<evidence type="ECO:0000256" key="3">
    <source>
        <dbReference type="ARBA" id="ARBA00023125"/>
    </source>
</evidence>